<dbReference type="AlphaFoldDB" id="A0A8J7VW01"/>
<proteinExistence type="predicted"/>
<evidence type="ECO:0000313" key="8">
    <source>
        <dbReference type="Proteomes" id="UP000675747"/>
    </source>
</evidence>
<dbReference type="PROSITE" id="PS00018">
    <property type="entry name" value="EF_HAND_1"/>
    <property type="match status" value="5"/>
</dbReference>
<sequence length="299" mass="33294">MKKSLLAGACLSALVLPCALAQENPDRRPLVGGHGEDVTAFIAQHDADGDGTLAWDEFERFRRQRFDATDANGDGHVNVEEYVREFDDRLHRELELARGEHVEQAHRRFASLDGDGDGRVDRGEFDASGARMFERFETLPAGDADEDDATPRRRDRLGMPSSHTRTGFLELFDTDGDGAVAREEFERARAEQFARSDADGDGAIDGEDYLQEYEDRLDRRIATLGQGADRQTRVRFDALDTDEDGAMTFAEYQVSGRRLFERVDRDGDGRVTAADARLPAPPRRERANDDARDGAAADA</sequence>
<feature type="region of interest" description="Disordered" evidence="3">
    <location>
        <begin position="137"/>
        <end position="169"/>
    </location>
</feature>
<keyword evidence="2" id="KW-0677">Repeat</keyword>
<feature type="compositionally biased region" description="Basic and acidic residues" evidence="3">
    <location>
        <begin position="282"/>
        <end position="299"/>
    </location>
</feature>
<dbReference type="SMART" id="SM00054">
    <property type="entry name" value="EFh"/>
    <property type="match status" value="4"/>
</dbReference>
<dbReference type="SUPFAM" id="SSF47473">
    <property type="entry name" value="EF-hand"/>
    <property type="match status" value="2"/>
</dbReference>
<feature type="signal peptide" evidence="4">
    <location>
        <begin position="1"/>
        <end position="21"/>
    </location>
</feature>
<feature type="domain" description="EF-hand" evidence="5">
    <location>
        <begin position="100"/>
        <end position="135"/>
    </location>
</feature>
<dbReference type="InterPro" id="IPR018247">
    <property type="entry name" value="EF_Hand_1_Ca_BS"/>
</dbReference>
<evidence type="ECO:0000256" key="2">
    <source>
        <dbReference type="ARBA" id="ARBA00022737"/>
    </source>
</evidence>
<gene>
    <name evidence="7" type="ORF">KB893_015710</name>
    <name evidence="6" type="ORF">KB893_16100</name>
</gene>
<dbReference type="PANTHER" id="PTHR10827:SF98">
    <property type="entry name" value="45 KDA CALCIUM-BINDING PROTEIN"/>
    <property type="match status" value="1"/>
</dbReference>
<dbReference type="EMBL" id="JAGQFT010000220">
    <property type="protein sequence ID" value="MBR0564017.1"/>
    <property type="molecule type" value="Genomic_DNA"/>
</dbReference>
<evidence type="ECO:0000256" key="1">
    <source>
        <dbReference type="ARBA" id="ARBA00022723"/>
    </source>
</evidence>
<feature type="region of interest" description="Disordered" evidence="3">
    <location>
        <begin position="263"/>
        <end position="299"/>
    </location>
</feature>
<name>A0A8J7VW01_9GAMM</name>
<accession>A0A8J7VW01</accession>
<dbReference type="Proteomes" id="UP000675747">
    <property type="component" value="Unassembled WGS sequence"/>
</dbReference>
<reference evidence="7 8" key="1">
    <citation type="journal article" date="2021" name="Microbiol. Resour. Announc.">
        <title>Draft Genome Sequence of Coralloluteibacterium stylophorae LMG 29479T.</title>
        <authorList>
            <person name="Karlyshev A.V."/>
            <person name="Kudryashova E.B."/>
            <person name="Ariskina E.V."/>
            <person name="Conroy A.P."/>
            <person name="Abidueva E.Y."/>
        </authorList>
    </citation>
    <scope>NUCLEOTIDE SEQUENCE [LARGE SCALE GENOMIC DNA]</scope>
    <source>
        <strain evidence="7 8">LMG 29479</strain>
    </source>
</reference>
<dbReference type="InterPro" id="IPR002048">
    <property type="entry name" value="EF_hand_dom"/>
</dbReference>
<evidence type="ECO:0000313" key="7">
    <source>
        <dbReference type="EMBL" id="MBS7458586.1"/>
    </source>
</evidence>
<dbReference type="GO" id="GO:0005509">
    <property type="term" value="F:calcium ion binding"/>
    <property type="evidence" value="ECO:0007669"/>
    <property type="project" value="InterPro"/>
</dbReference>
<keyword evidence="8" id="KW-1185">Reference proteome</keyword>
<dbReference type="RefSeq" id="WP_211927885.1">
    <property type="nucleotide sequence ID" value="NZ_JAGQFT020000012.1"/>
</dbReference>
<protein>
    <submittedName>
        <fullName evidence="6">EF-hand domain-containing protein</fullName>
    </submittedName>
</protein>
<dbReference type="InterPro" id="IPR011992">
    <property type="entry name" value="EF-hand-dom_pair"/>
</dbReference>
<feature type="chain" id="PRO_5042774277" evidence="4">
    <location>
        <begin position="22"/>
        <end position="299"/>
    </location>
</feature>
<comment type="caution">
    <text evidence="6">The sequence shown here is derived from an EMBL/GenBank/DDBJ whole genome shotgun (WGS) entry which is preliminary data.</text>
</comment>
<evidence type="ECO:0000256" key="4">
    <source>
        <dbReference type="SAM" id="SignalP"/>
    </source>
</evidence>
<evidence type="ECO:0000313" key="6">
    <source>
        <dbReference type="EMBL" id="MBR0564017.1"/>
    </source>
</evidence>
<dbReference type="PANTHER" id="PTHR10827">
    <property type="entry name" value="RETICULOCALBIN"/>
    <property type="match status" value="1"/>
</dbReference>
<organism evidence="6">
    <name type="scientific">Coralloluteibacterium stylophorae</name>
    <dbReference type="NCBI Taxonomy" id="1776034"/>
    <lineage>
        <taxon>Bacteria</taxon>
        <taxon>Pseudomonadati</taxon>
        <taxon>Pseudomonadota</taxon>
        <taxon>Gammaproteobacteria</taxon>
        <taxon>Lysobacterales</taxon>
        <taxon>Lysobacteraceae</taxon>
        <taxon>Coralloluteibacterium</taxon>
    </lineage>
</organism>
<dbReference type="PROSITE" id="PS50222">
    <property type="entry name" value="EF_HAND_2"/>
    <property type="match status" value="1"/>
</dbReference>
<dbReference type="EMBL" id="JAGQFT020000012">
    <property type="protein sequence ID" value="MBS7458586.1"/>
    <property type="molecule type" value="Genomic_DNA"/>
</dbReference>
<evidence type="ECO:0000256" key="3">
    <source>
        <dbReference type="SAM" id="MobiDB-lite"/>
    </source>
</evidence>
<reference evidence="6" key="2">
    <citation type="submission" date="2021-04" db="EMBL/GenBank/DDBJ databases">
        <authorList>
            <person name="Karlyshev A.V."/>
        </authorList>
    </citation>
    <scope>NUCLEOTIDE SEQUENCE</scope>
    <source>
        <strain evidence="6">LMG 29479</strain>
    </source>
</reference>
<keyword evidence="4" id="KW-0732">Signal</keyword>
<dbReference type="Pfam" id="PF13499">
    <property type="entry name" value="EF-hand_7"/>
    <property type="match status" value="1"/>
</dbReference>
<keyword evidence="1" id="KW-0479">Metal-binding</keyword>
<dbReference type="Pfam" id="PF13202">
    <property type="entry name" value="EF-hand_5"/>
    <property type="match status" value="2"/>
</dbReference>
<dbReference type="Gene3D" id="1.10.238.10">
    <property type="entry name" value="EF-hand"/>
    <property type="match status" value="3"/>
</dbReference>
<dbReference type="GO" id="GO:0017156">
    <property type="term" value="P:calcium-ion regulated exocytosis"/>
    <property type="evidence" value="ECO:0007669"/>
    <property type="project" value="TreeGrafter"/>
</dbReference>
<evidence type="ECO:0000259" key="5">
    <source>
        <dbReference type="PROSITE" id="PS50222"/>
    </source>
</evidence>